<organism evidence="1 2">
    <name type="scientific">Dreissena polymorpha</name>
    <name type="common">Zebra mussel</name>
    <name type="synonym">Mytilus polymorpha</name>
    <dbReference type="NCBI Taxonomy" id="45954"/>
    <lineage>
        <taxon>Eukaryota</taxon>
        <taxon>Metazoa</taxon>
        <taxon>Spiralia</taxon>
        <taxon>Lophotrochozoa</taxon>
        <taxon>Mollusca</taxon>
        <taxon>Bivalvia</taxon>
        <taxon>Autobranchia</taxon>
        <taxon>Heteroconchia</taxon>
        <taxon>Euheterodonta</taxon>
        <taxon>Imparidentia</taxon>
        <taxon>Neoheterodontei</taxon>
        <taxon>Myida</taxon>
        <taxon>Dreissenoidea</taxon>
        <taxon>Dreissenidae</taxon>
        <taxon>Dreissena</taxon>
    </lineage>
</organism>
<reference evidence="1" key="1">
    <citation type="journal article" date="2019" name="bioRxiv">
        <title>The Genome of the Zebra Mussel, Dreissena polymorpha: A Resource for Invasive Species Research.</title>
        <authorList>
            <person name="McCartney M.A."/>
            <person name="Auch B."/>
            <person name="Kono T."/>
            <person name="Mallez S."/>
            <person name="Zhang Y."/>
            <person name="Obille A."/>
            <person name="Becker A."/>
            <person name="Abrahante J.E."/>
            <person name="Garbe J."/>
            <person name="Badalamenti J.P."/>
            <person name="Herman A."/>
            <person name="Mangelson H."/>
            <person name="Liachko I."/>
            <person name="Sullivan S."/>
            <person name="Sone E.D."/>
            <person name="Koren S."/>
            <person name="Silverstein K.A.T."/>
            <person name="Beckman K.B."/>
            <person name="Gohl D.M."/>
        </authorList>
    </citation>
    <scope>NUCLEOTIDE SEQUENCE</scope>
    <source>
        <strain evidence="1">Duluth1</strain>
        <tissue evidence="1">Whole animal</tissue>
    </source>
</reference>
<proteinExistence type="predicted"/>
<sequence>MYTQTDQLLEPLKTEELGSSSDIHQAEMKHTSWSQERGAAITKLRQKHSWRQPL</sequence>
<evidence type="ECO:0000313" key="1">
    <source>
        <dbReference type="EMBL" id="KAH3843110.1"/>
    </source>
</evidence>
<dbReference type="Proteomes" id="UP000828390">
    <property type="component" value="Unassembled WGS sequence"/>
</dbReference>
<dbReference type="AlphaFoldDB" id="A0A9D4KNC6"/>
<gene>
    <name evidence="1" type="ORF">DPMN_116617</name>
</gene>
<keyword evidence="2" id="KW-1185">Reference proteome</keyword>
<dbReference type="EMBL" id="JAIWYP010000004">
    <property type="protein sequence ID" value="KAH3843110.1"/>
    <property type="molecule type" value="Genomic_DNA"/>
</dbReference>
<name>A0A9D4KNC6_DREPO</name>
<accession>A0A9D4KNC6</accession>
<comment type="caution">
    <text evidence="1">The sequence shown here is derived from an EMBL/GenBank/DDBJ whole genome shotgun (WGS) entry which is preliminary data.</text>
</comment>
<evidence type="ECO:0000313" key="2">
    <source>
        <dbReference type="Proteomes" id="UP000828390"/>
    </source>
</evidence>
<reference evidence="1" key="2">
    <citation type="submission" date="2020-11" db="EMBL/GenBank/DDBJ databases">
        <authorList>
            <person name="McCartney M.A."/>
            <person name="Auch B."/>
            <person name="Kono T."/>
            <person name="Mallez S."/>
            <person name="Becker A."/>
            <person name="Gohl D.M."/>
            <person name="Silverstein K.A.T."/>
            <person name="Koren S."/>
            <person name="Bechman K.B."/>
            <person name="Herman A."/>
            <person name="Abrahante J.E."/>
            <person name="Garbe J."/>
        </authorList>
    </citation>
    <scope>NUCLEOTIDE SEQUENCE</scope>
    <source>
        <strain evidence="1">Duluth1</strain>
        <tissue evidence="1">Whole animal</tissue>
    </source>
</reference>
<protein>
    <submittedName>
        <fullName evidence="1">Uncharacterized protein</fullName>
    </submittedName>
</protein>